<name>A0ABR9DII7_9GAMM</name>
<dbReference type="CDD" id="cd00093">
    <property type="entry name" value="HTH_XRE"/>
    <property type="match status" value="1"/>
</dbReference>
<dbReference type="InterPro" id="IPR010982">
    <property type="entry name" value="Lambda_DNA-bd_dom_sf"/>
</dbReference>
<dbReference type="InterPro" id="IPR001387">
    <property type="entry name" value="Cro/C1-type_HTH"/>
</dbReference>
<comment type="caution">
    <text evidence="2">The sequence shown here is derived from an EMBL/GenBank/DDBJ whole genome shotgun (WGS) entry which is preliminary data.</text>
</comment>
<protein>
    <submittedName>
        <fullName evidence="2">Helix-turn-helix transcriptional regulator</fullName>
    </submittedName>
</protein>
<evidence type="ECO:0000313" key="2">
    <source>
        <dbReference type="EMBL" id="MBD9362929.1"/>
    </source>
</evidence>
<dbReference type="EMBL" id="JACXST010000003">
    <property type="protein sequence ID" value="MBD9362929.1"/>
    <property type="molecule type" value="Genomic_DNA"/>
</dbReference>
<dbReference type="SMART" id="SM00530">
    <property type="entry name" value="HTH_XRE"/>
    <property type="match status" value="1"/>
</dbReference>
<proteinExistence type="predicted"/>
<sequence length="146" mass="15731">MSSFFGVYMSTFGDRLKEERERLRLNQPAFGELGGVRKQAQLHYEGNKRSPDADYLAAIAAAGVDVAYVLTGKRASNVANTPTEVALLDNYRHSALDVQIGVSKLLAQTGGAVERSESMRYLPAPGGLMTGMQSDAVHSVDPNSPE</sequence>
<keyword evidence="3" id="KW-1185">Reference proteome</keyword>
<dbReference type="RefSeq" id="WP_192395657.1">
    <property type="nucleotide sequence ID" value="NZ_CAJHIU010000003.1"/>
</dbReference>
<dbReference type="SUPFAM" id="SSF47413">
    <property type="entry name" value="lambda repressor-like DNA-binding domains"/>
    <property type="match status" value="1"/>
</dbReference>
<reference evidence="2 3" key="1">
    <citation type="submission" date="2020-09" db="EMBL/GenBank/DDBJ databases">
        <title>Methylomonas albis sp. nov. and Methylomonas fluvii sp. nov.: Two cold-adapted methanotrophs from the River Elbe and an amended description of Methylovulum psychrotolerans strain Eb1.</title>
        <authorList>
            <person name="Bussmann I.K."/>
            <person name="Klings K.-W."/>
            <person name="Warnstedt J."/>
            <person name="Hoppert M."/>
            <person name="Saborowski A."/>
            <person name="Horn F."/>
            <person name="Liebner S."/>
        </authorList>
    </citation>
    <scope>NUCLEOTIDE SEQUENCE [LARGE SCALE GENOMIC DNA]</scope>
    <source>
        <strain evidence="2 3">EbB</strain>
    </source>
</reference>
<accession>A0ABR9DII7</accession>
<dbReference type="Proteomes" id="UP000641152">
    <property type="component" value="Unassembled WGS sequence"/>
</dbReference>
<dbReference type="PROSITE" id="PS50943">
    <property type="entry name" value="HTH_CROC1"/>
    <property type="match status" value="1"/>
</dbReference>
<gene>
    <name evidence="2" type="ORF">EBB_20990</name>
</gene>
<feature type="domain" description="HTH cro/C1-type" evidence="1">
    <location>
        <begin position="16"/>
        <end position="69"/>
    </location>
</feature>
<dbReference type="Gene3D" id="1.10.260.40">
    <property type="entry name" value="lambda repressor-like DNA-binding domains"/>
    <property type="match status" value="1"/>
</dbReference>
<evidence type="ECO:0000313" key="3">
    <source>
        <dbReference type="Proteomes" id="UP000641152"/>
    </source>
</evidence>
<organism evidence="2 3">
    <name type="scientific">Methylomonas fluvii</name>
    <dbReference type="NCBI Taxonomy" id="1854564"/>
    <lineage>
        <taxon>Bacteria</taxon>
        <taxon>Pseudomonadati</taxon>
        <taxon>Pseudomonadota</taxon>
        <taxon>Gammaproteobacteria</taxon>
        <taxon>Methylococcales</taxon>
        <taxon>Methylococcaceae</taxon>
        <taxon>Methylomonas</taxon>
    </lineage>
</organism>
<evidence type="ECO:0000259" key="1">
    <source>
        <dbReference type="PROSITE" id="PS50943"/>
    </source>
</evidence>